<protein>
    <recommendedName>
        <fullName evidence="8">Glycine transporter domain-containing protein</fullName>
    </recommendedName>
</protein>
<keyword evidence="3" id="KW-1003">Cell membrane</keyword>
<feature type="domain" description="Glycine transporter" evidence="8">
    <location>
        <begin position="95"/>
        <end position="167"/>
    </location>
</feature>
<comment type="subcellular location">
    <subcellularLocation>
        <location evidence="1">Cell membrane</location>
        <topology evidence="1">Multi-pass membrane protein</topology>
    </subcellularLocation>
</comment>
<proteinExistence type="inferred from homology"/>
<reference evidence="9 10" key="1">
    <citation type="submission" date="2019-09" db="EMBL/GenBank/DDBJ databases">
        <authorList>
            <person name="Chandra G."/>
            <person name="Truman W A."/>
        </authorList>
    </citation>
    <scope>NUCLEOTIDE SEQUENCE [LARGE SCALE GENOMIC DNA]</scope>
    <source>
        <strain evidence="9">PS662</strain>
    </source>
</reference>
<keyword evidence="6 7" id="KW-0472">Membrane</keyword>
<feature type="transmembrane region" description="Helical" evidence="7">
    <location>
        <begin position="33"/>
        <end position="50"/>
    </location>
</feature>
<feature type="transmembrane region" description="Helical" evidence="7">
    <location>
        <begin position="6"/>
        <end position="26"/>
    </location>
</feature>
<dbReference type="Proteomes" id="UP000326953">
    <property type="component" value="Unassembled WGS sequence"/>
</dbReference>
<dbReference type="PANTHER" id="PTHR30506">
    <property type="entry name" value="INNER MEMBRANE PROTEIN"/>
    <property type="match status" value="1"/>
</dbReference>
<evidence type="ECO:0000256" key="4">
    <source>
        <dbReference type="ARBA" id="ARBA00022692"/>
    </source>
</evidence>
<feature type="transmembrane region" description="Helical" evidence="7">
    <location>
        <begin position="65"/>
        <end position="86"/>
    </location>
</feature>
<keyword evidence="4 7" id="KW-0812">Transmembrane</keyword>
<dbReference type="GO" id="GO:0005886">
    <property type="term" value="C:plasma membrane"/>
    <property type="evidence" value="ECO:0007669"/>
    <property type="project" value="UniProtKB-SubCell"/>
</dbReference>
<evidence type="ECO:0000256" key="5">
    <source>
        <dbReference type="ARBA" id="ARBA00022989"/>
    </source>
</evidence>
<dbReference type="RefSeq" id="WP_150710419.1">
    <property type="nucleotide sequence ID" value="NZ_CABVHK010000004.1"/>
</dbReference>
<evidence type="ECO:0000256" key="3">
    <source>
        <dbReference type="ARBA" id="ARBA00022475"/>
    </source>
</evidence>
<organism evidence="9 10">
    <name type="scientific">Pseudomonas fluorescens</name>
    <dbReference type="NCBI Taxonomy" id="294"/>
    <lineage>
        <taxon>Bacteria</taxon>
        <taxon>Pseudomonadati</taxon>
        <taxon>Pseudomonadota</taxon>
        <taxon>Gammaproteobacteria</taxon>
        <taxon>Pseudomonadales</taxon>
        <taxon>Pseudomonadaceae</taxon>
        <taxon>Pseudomonas</taxon>
    </lineage>
</organism>
<keyword evidence="5 7" id="KW-1133">Transmembrane helix</keyword>
<dbReference type="OrthoDB" id="9791874at2"/>
<dbReference type="PANTHER" id="PTHR30506:SF3">
    <property type="entry name" value="UPF0126 INNER MEMBRANE PROTEIN YADS-RELATED"/>
    <property type="match status" value="1"/>
</dbReference>
<dbReference type="AlphaFoldDB" id="A0A5E6RG65"/>
<dbReference type="Pfam" id="PF03458">
    <property type="entry name" value="Gly_transporter"/>
    <property type="match status" value="2"/>
</dbReference>
<evidence type="ECO:0000313" key="10">
    <source>
        <dbReference type="Proteomes" id="UP000326953"/>
    </source>
</evidence>
<evidence type="ECO:0000256" key="6">
    <source>
        <dbReference type="ARBA" id="ARBA00023136"/>
    </source>
</evidence>
<evidence type="ECO:0000256" key="7">
    <source>
        <dbReference type="SAM" id="Phobius"/>
    </source>
</evidence>
<name>A0A5E6RG65_PSEFL</name>
<evidence type="ECO:0000313" key="9">
    <source>
        <dbReference type="EMBL" id="VVM65813.1"/>
    </source>
</evidence>
<evidence type="ECO:0000256" key="1">
    <source>
        <dbReference type="ARBA" id="ARBA00004651"/>
    </source>
</evidence>
<comment type="similarity">
    <text evidence="2">Belongs to the UPF0126 family.</text>
</comment>
<gene>
    <name evidence="9" type="ORF">PS662_01543</name>
</gene>
<evidence type="ECO:0000259" key="8">
    <source>
        <dbReference type="Pfam" id="PF03458"/>
    </source>
</evidence>
<sequence length="208" mass="21583">MDTHLIYTVLDLLGTFAFGVSGAVAARQQRLDLFGIATITFIVACGGGILRDLCLGTLPPAGLSSWRYLVVSLIAAAWVVCAYPMVCRMKSPVQLFDSIGLGLFAVAGAKKALAVQAGAEVAILLGMVSAVGGGVLRDILLSRVPGILQREIYASAALAGAGVEVLLSYSGANTVVISWLTAGGCTVLRMASLHFGWRLPTIGDDSEN</sequence>
<dbReference type="InterPro" id="IPR005115">
    <property type="entry name" value="Gly_transporter"/>
</dbReference>
<accession>A0A5E6RG65</accession>
<dbReference type="EMBL" id="CABVHK010000004">
    <property type="protein sequence ID" value="VVM65813.1"/>
    <property type="molecule type" value="Genomic_DNA"/>
</dbReference>
<evidence type="ECO:0000256" key="2">
    <source>
        <dbReference type="ARBA" id="ARBA00008193"/>
    </source>
</evidence>
<feature type="domain" description="Glycine transporter" evidence="8">
    <location>
        <begin position="9"/>
        <end position="82"/>
    </location>
</feature>